<feature type="transmembrane region" description="Helical" evidence="10">
    <location>
        <begin position="265"/>
        <end position="289"/>
    </location>
</feature>
<evidence type="ECO:0000313" key="11">
    <source>
        <dbReference type="EMBL" id="KOF96375.1"/>
    </source>
</evidence>
<evidence type="ECO:0000256" key="2">
    <source>
        <dbReference type="ARBA" id="ARBA00022692"/>
    </source>
</evidence>
<keyword evidence="3 10" id="KW-1133">Transmembrane helix</keyword>
<organism evidence="11">
    <name type="scientific">Octopus bimaculoides</name>
    <name type="common">California two-spotted octopus</name>
    <dbReference type="NCBI Taxonomy" id="37653"/>
    <lineage>
        <taxon>Eukaryota</taxon>
        <taxon>Metazoa</taxon>
        <taxon>Spiralia</taxon>
        <taxon>Lophotrochozoa</taxon>
        <taxon>Mollusca</taxon>
        <taxon>Cephalopoda</taxon>
        <taxon>Coleoidea</taxon>
        <taxon>Octopodiformes</taxon>
        <taxon>Octopoda</taxon>
        <taxon>Incirrata</taxon>
        <taxon>Octopodidae</taxon>
        <taxon>Octopus</taxon>
    </lineage>
</organism>
<feature type="compositionally biased region" description="Pro residues" evidence="9">
    <location>
        <begin position="524"/>
        <end position="539"/>
    </location>
</feature>
<feature type="compositionally biased region" description="Gly residues" evidence="9">
    <location>
        <begin position="565"/>
        <end position="590"/>
    </location>
</feature>
<keyword evidence="7" id="KW-0807">Transducer</keyword>
<dbReference type="EMBL" id="KQ416582">
    <property type="protein sequence ID" value="KOF96375.1"/>
    <property type="molecule type" value="Genomic_DNA"/>
</dbReference>
<evidence type="ECO:0000256" key="3">
    <source>
        <dbReference type="ARBA" id="ARBA00022989"/>
    </source>
</evidence>
<evidence type="ECO:0000256" key="8">
    <source>
        <dbReference type="SAM" id="Coils"/>
    </source>
</evidence>
<gene>
    <name evidence="11" type="ORF">OCBIM_22035354mg</name>
</gene>
<sequence>KLSVEALQDIIVLSAVGSTARMAAVGSGNSNLDATSICCSLAQTATDALNTTTRSPAVNALNVGIYSGLVAVLGLLTLLTNCLLIVVISRSPSLRGYANYHLLNLCCNNVLLCVCAFLLFSTMMTDGQTDPQNGCLGSMSSNLASLHLLGATPTKLNITPSDPTASSPTLSSFLRSDPSVLGPTVPSLHVSSLASTTQVSDPVASTVVPSDQMMLNSAKTSMCGIQLFICSNFFLQYCFGFMSVSYYHCWTLHRPLVTLHRRRKFIIYSIATSWLLSAHLSAALVVVFIDDLTWRLFTPLLISQTKSATATMPTTTAAMVNATKAPTLNAKLRHGDLTTAQLLIIFIFLMLFLASFIFVVVIHINVYFMLRNGAARSVSFELGLSKTKTTRKNEEMKKEKKEKKWKLKKTNQIRPYGMILSNNKPLNETTSPLSLCNVVSIHKNIADSSIFIVATRESYASAMLGKARPEAQQLHQRTSSCLSTSSSSSSSSTSLSALPLIILPSPPPPPLPLQQQQQQQQQQQPPPLPSAPKPQPLPSPLSLSSVSFHDDADRNYNSSNNNSVGGDGCGDGGSSGGRCSDGGGGDGSGSGGDGCGCGGSGHGGCGDGCGCGESSTNAYEERHPYSFLPKKSALGANRAPRFDDISPLNYTSIASNNTNKNNTTTTNSATTTTLASRSSITTATYPNTTTATHIITTTAIHPNTTTTTHTNPGTTPATHIRRNTTAVTNSNAIITTTNTTTIDNTITVTTNNNNGAISNNSNKTNNIINTNTNTTTINTIPTVTVNNTYSTTTTTTTTSINCTNVNLSSVMATSHTKTDDVSIPPFNNSRTSLLKCTMKNNLILALSFYILTAPLPFCTVFRMKMQFHPGTSDPLGNWTLLVVYLLFLLNGIICPFYYFFFSKHVRHCALRLFAKAKLKWANCRASFCFSSLRT</sequence>
<dbReference type="PANTHER" id="PTHR24248">
    <property type="entry name" value="ADRENERGIC RECEPTOR-RELATED G-PROTEIN COUPLED RECEPTOR"/>
    <property type="match status" value="1"/>
</dbReference>
<feature type="transmembrane region" description="Helical" evidence="10">
    <location>
        <begin position="842"/>
        <end position="863"/>
    </location>
</feature>
<dbReference type="GO" id="GO:0004930">
    <property type="term" value="F:G protein-coupled receptor activity"/>
    <property type="evidence" value="ECO:0007669"/>
    <property type="project" value="UniProtKB-KW"/>
</dbReference>
<comment type="subcellular location">
    <subcellularLocation>
        <location evidence="1">Membrane</location>
        <topology evidence="1">Multi-pass membrane protein</topology>
    </subcellularLocation>
</comment>
<evidence type="ECO:0000256" key="5">
    <source>
        <dbReference type="ARBA" id="ARBA00023136"/>
    </source>
</evidence>
<evidence type="ECO:0000256" key="4">
    <source>
        <dbReference type="ARBA" id="ARBA00023040"/>
    </source>
</evidence>
<accession>A0A0L8I5Q7</accession>
<evidence type="ECO:0000256" key="9">
    <source>
        <dbReference type="SAM" id="MobiDB-lite"/>
    </source>
</evidence>
<keyword evidence="8" id="KW-0175">Coiled coil</keyword>
<feature type="compositionally biased region" description="Low complexity" evidence="9">
    <location>
        <begin position="482"/>
        <end position="503"/>
    </location>
</feature>
<evidence type="ECO:0000256" key="10">
    <source>
        <dbReference type="SAM" id="Phobius"/>
    </source>
</evidence>
<dbReference type="AlphaFoldDB" id="A0A0L8I5Q7"/>
<feature type="compositionally biased region" description="Low complexity" evidence="9">
    <location>
        <begin position="513"/>
        <end position="523"/>
    </location>
</feature>
<keyword evidence="2 10" id="KW-0812">Transmembrane</keyword>
<feature type="transmembrane region" description="Helical" evidence="10">
    <location>
        <begin position="65"/>
        <end position="88"/>
    </location>
</feature>
<evidence type="ECO:0008006" key="12">
    <source>
        <dbReference type="Google" id="ProtNLM"/>
    </source>
</evidence>
<dbReference type="InterPro" id="IPR000276">
    <property type="entry name" value="GPCR_Rhodpsn"/>
</dbReference>
<feature type="non-terminal residue" evidence="11">
    <location>
        <position position="1"/>
    </location>
</feature>
<evidence type="ECO:0000256" key="1">
    <source>
        <dbReference type="ARBA" id="ARBA00004141"/>
    </source>
</evidence>
<keyword evidence="4" id="KW-0297">G-protein coupled receptor</keyword>
<feature type="coiled-coil region" evidence="8">
    <location>
        <begin position="384"/>
        <end position="413"/>
    </location>
</feature>
<dbReference type="Gene3D" id="1.20.1070.10">
    <property type="entry name" value="Rhodopsin 7-helix transmembrane proteins"/>
    <property type="match status" value="2"/>
</dbReference>
<protein>
    <recommendedName>
        <fullName evidence="12">G-protein coupled receptors family 1 profile domain-containing protein</fullName>
    </recommendedName>
</protein>
<proteinExistence type="predicted"/>
<evidence type="ECO:0000256" key="7">
    <source>
        <dbReference type="ARBA" id="ARBA00023224"/>
    </source>
</evidence>
<evidence type="ECO:0000256" key="6">
    <source>
        <dbReference type="ARBA" id="ARBA00023170"/>
    </source>
</evidence>
<feature type="region of interest" description="Disordered" evidence="9">
    <location>
        <begin position="470"/>
        <end position="590"/>
    </location>
</feature>
<feature type="transmembrane region" description="Helical" evidence="10">
    <location>
        <begin position="100"/>
        <end position="120"/>
    </location>
</feature>
<keyword evidence="6" id="KW-0675">Receptor</keyword>
<dbReference type="PRINTS" id="PR00237">
    <property type="entry name" value="GPCRRHODOPSN"/>
</dbReference>
<reference evidence="11" key="1">
    <citation type="submission" date="2015-07" db="EMBL/GenBank/DDBJ databases">
        <title>MeaNS - Measles Nucleotide Surveillance Program.</title>
        <authorList>
            <person name="Tran T."/>
            <person name="Druce J."/>
        </authorList>
    </citation>
    <scope>NUCLEOTIDE SEQUENCE</scope>
    <source>
        <strain evidence="11">UCB-OBI-ISO-001</strain>
        <tissue evidence="11">Gonad</tissue>
    </source>
</reference>
<feature type="transmembrane region" description="Helical" evidence="10">
    <location>
        <begin position="875"/>
        <end position="901"/>
    </location>
</feature>
<dbReference type="GO" id="GO:0005886">
    <property type="term" value="C:plasma membrane"/>
    <property type="evidence" value="ECO:0007669"/>
    <property type="project" value="TreeGrafter"/>
</dbReference>
<feature type="compositionally biased region" description="Polar residues" evidence="9">
    <location>
        <begin position="555"/>
        <end position="564"/>
    </location>
</feature>
<feature type="transmembrane region" description="Helical" evidence="10">
    <location>
        <begin position="342"/>
        <end position="370"/>
    </location>
</feature>
<dbReference type="SUPFAM" id="SSF81321">
    <property type="entry name" value="Family A G protein-coupled receptor-like"/>
    <property type="match status" value="2"/>
</dbReference>
<feature type="transmembrane region" description="Helical" evidence="10">
    <location>
        <begin position="224"/>
        <end position="244"/>
    </location>
</feature>
<name>A0A0L8I5Q7_OCTBM</name>
<keyword evidence="5 10" id="KW-0472">Membrane</keyword>